<dbReference type="CDD" id="cd17316">
    <property type="entry name" value="MFS_SV2_like"/>
    <property type="match status" value="1"/>
</dbReference>
<gene>
    <name evidence="7" type="ORF">IPH26_12720</name>
</gene>
<dbReference type="Gene3D" id="1.20.1250.20">
    <property type="entry name" value="MFS general substrate transporter like domains"/>
    <property type="match status" value="1"/>
</dbReference>
<feature type="transmembrane region" description="Helical" evidence="5">
    <location>
        <begin position="415"/>
        <end position="437"/>
    </location>
</feature>
<reference evidence="7" key="1">
    <citation type="submission" date="2020-10" db="EMBL/GenBank/DDBJ databases">
        <title>Connecting structure to function with the recovery of over 1000 high-quality activated sludge metagenome-assembled genomes encoding full-length rRNA genes using long-read sequencing.</title>
        <authorList>
            <person name="Singleton C.M."/>
            <person name="Petriglieri F."/>
            <person name="Kristensen J.M."/>
            <person name="Kirkegaard R.H."/>
            <person name="Michaelsen T.Y."/>
            <person name="Andersen M.H."/>
            <person name="Karst S.M."/>
            <person name="Dueholm M.S."/>
            <person name="Nielsen P.H."/>
            <person name="Albertsen M."/>
        </authorList>
    </citation>
    <scope>NUCLEOTIDE SEQUENCE</scope>
    <source>
        <strain evidence="7">Bjer_18-Q3-R1-45_BAT3C.347</strain>
    </source>
</reference>
<comment type="caution">
    <text evidence="7">The sequence shown here is derived from an EMBL/GenBank/DDBJ whole genome shotgun (WGS) entry which is preliminary data.</text>
</comment>
<feature type="transmembrane region" description="Helical" evidence="5">
    <location>
        <begin position="166"/>
        <end position="188"/>
    </location>
</feature>
<organism evidence="7 8">
    <name type="scientific">Candidatus Methylophosphatis roskildensis</name>
    <dbReference type="NCBI Taxonomy" id="2899263"/>
    <lineage>
        <taxon>Bacteria</taxon>
        <taxon>Pseudomonadati</taxon>
        <taxon>Pseudomonadota</taxon>
        <taxon>Betaproteobacteria</taxon>
        <taxon>Nitrosomonadales</taxon>
        <taxon>Sterolibacteriaceae</taxon>
        <taxon>Candidatus Methylophosphatis</taxon>
    </lineage>
</organism>
<keyword evidence="2 5" id="KW-0812">Transmembrane</keyword>
<feature type="transmembrane region" description="Helical" evidence="5">
    <location>
        <begin position="288"/>
        <end position="312"/>
    </location>
</feature>
<dbReference type="InterPro" id="IPR036259">
    <property type="entry name" value="MFS_trans_sf"/>
</dbReference>
<accession>A0A9D7E6G3</accession>
<feature type="transmembrane region" description="Helical" evidence="5">
    <location>
        <begin position="380"/>
        <end position="403"/>
    </location>
</feature>
<dbReference type="GO" id="GO:0046943">
    <property type="term" value="F:carboxylic acid transmembrane transporter activity"/>
    <property type="evidence" value="ECO:0007669"/>
    <property type="project" value="TreeGrafter"/>
</dbReference>
<dbReference type="PANTHER" id="PTHR23508">
    <property type="entry name" value="CARBOXYLIC ACID TRANSPORTER PROTEIN HOMOLOG"/>
    <property type="match status" value="1"/>
</dbReference>
<dbReference type="GO" id="GO:0005886">
    <property type="term" value="C:plasma membrane"/>
    <property type="evidence" value="ECO:0007669"/>
    <property type="project" value="TreeGrafter"/>
</dbReference>
<evidence type="ECO:0000259" key="6">
    <source>
        <dbReference type="PROSITE" id="PS50850"/>
    </source>
</evidence>
<evidence type="ECO:0000256" key="5">
    <source>
        <dbReference type="SAM" id="Phobius"/>
    </source>
</evidence>
<feature type="transmembrane region" description="Helical" evidence="5">
    <location>
        <begin position="77"/>
        <end position="99"/>
    </location>
</feature>
<dbReference type="SUPFAM" id="SSF103473">
    <property type="entry name" value="MFS general substrate transporter"/>
    <property type="match status" value="1"/>
</dbReference>
<evidence type="ECO:0000256" key="1">
    <source>
        <dbReference type="ARBA" id="ARBA00004141"/>
    </source>
</evidence>
<feature type="transmembrane region" description="Helical" evidence="5">
    <location>
        <begin position="200"/>
        <end position="221"/>
    </location>
</feature>
<dbReference type="PROSITE" id="PS50850">
    <property type="entry name" value="MFS"/>
    <property type="match status" value="1"/>
</dbReference>
<comment type="subcellular location">
    <subcellularLocation>
        <location evidence="1">Membrane</location>
        <topology evidence="1">Multi-pass membrane protein</topology>
    </subcellularLocation>
</comment>
<dbReference type="PANTHER" id="PTHR23508:SF10">
    <property type="entry name" value="CARBOXYLIC ACID TRANSPORTER PROTEIN HOMOLOG"/>
    <property type="match status" value="1"/>
</dbReference>
<dbReference type="EMBL" id="JADJEV010000003">
    <property type="protein sequence ID" value="MBK6973760.1"/>
    <property type="molecule type" value="Genomic_DNA"/>
</dbReference>
<feature type="transmembrane region" description="Helical" evidence="5">
    <location>
        <begin position="36"/>
        <end position="57"/>
    </location>
</feature>
<sequence length="491" mass="52949">MNREPQSETDAPDPHAAGVVHTDIPARLDRLPWSRFHWLLVYALGASWAIDGLEVTLKGAVSGVLQDAGSLHLDSAQIGALASFYLLGAVFGALICGWLTDRHGRARLFFVTLGIYLTGTLLTAFSWDFASIALFRFITGFGIGGEYAAINSAIDELIPARLRGRISLIINGSFWVGAMVGAGATVVLLDPAVFAVDTGWRVGFAVGAALGFMVLFARAFIPESPRWLSIHGHRERAEQAMADIETRVMRHTGIALAPATQTLAIHPRRRFGLRIIFSTLFRQYHERAILCFVLIASQAFLYNAIFFTYALVLTRFYAVPAQNTGLYLLPFAFGNFLGPLLLGHLFDSIGRRAMISATYALAATLLLATGGLFVGESLSAIGQTAAWAVIFFFASAAASSAYLTISEVFPLELRALAIAVFYAIGTGAGGIVAPWLFGVLIGSGERLNVFYGYLLGALLMYVAAAVELRFGVRAERISLETVAAPLSSRPE</sequence>
<evidence type="ECO:0000313" key="8">
    <source>
        <dbReference type="Proteomes" id="UP000807785"/>
    </source>
</evidence>
<keyword evidence="4 5" id="KW-0472">Membrane</keyword>
<dbReference type="Proteomes" id="UP000807785">
    <property type="component" value="Unassembled WGS sequence"/>
</dbReference>
<feature type="transmembrane region" description="Helical" evidence="5">
    <location>
        <begin position="324"/>
        <end position="346"/>
    </location>
</feature>
<dbReference type="Pfam" id="PF00083">
    <property type="entry name" value="Sugar_tr"/>
    <property type="match status" value="1"/>
</dbReference>
<dbReference type="InterPro" id="IPR005828">
    <property type="entry name" value="MFS_sugar_transport-like"/>
</dbReference>
<feature type="transmembrane region" description="Helical" evidence="5">
    <location>
        <begin position="133"/>
        <end position="154"/>
    </location>
</feature>
<evidence type="ECO:0000256" key="2">
    <source>
        <dbReference type="ARBA" id="ARBA00022692"/>
    </source>
</evidence>
<keyword evidence="3 5" id="KW-1133">Transmembrane helix</keyword>
<evidence type="ECO:0000256" key="3">
    <source>
        <dbReference type="ARBA" id="ARBA00022989"/>
    </source>
</evidence>
<feature type="transmembrane region" description="Helical" evidence="5">
    <location>
        <begin position="449"/>
        <end position="468"/>
    </location>
</feature>
<name>A0A9D7E6G3_9PROT</name>
<proteinExistence type="predicted"/>
<feature type="domain" description="Major facilitator superfamily (MFS) profile" evidence="6">
    <location>
        <begin position="40"/>
        <end position="475"/>
    </location>
</feature>
<protein>
    <submittedName>
        <fullName evidence="7">MFS transporter</fullName>
    </submittedName>
</protein>
<feature type="transmembrane region" description="Helical" evidence="5">
    <location>
        <begin position="353"/>
        <end position="374"/>
    </location>
</feature>
<dbReference type="InterPro" id="IPR020846">
    <property type="entry name" value="MFS_dom"/>
</dbReference>
<feature type="transmembrane region" description="Helical" evidence="5">
    <location>
        <begin position="106"/>
        <end position="127"/>
    </location>
</feature>
<evidence type="ECO:0000256" key="4">
    <source>
        <dbReference type="ARBA" id="ARBA00023136"/>
    </source>
</evidence>
<dbReference type="AlphaFoldDB" id="A0A9D7E6G3"/>
<evidence type="ECO:0000313" key="7">
    <source>
        <dbReference type="EMBL" id="MBK6973760.1"/>
    </source>
</evidence>